<reference evidence="3 4" key="1">
    <citation type="submission" date="2024-01" db="EMBL/GenBank/DDBJ databases">
        <title>The complete chloroplast genome sequence of Lithospermum erythrorhizon: insights into the phylogenetic relationship among Boraginaceae species and the maternal lineages of purple gromwells.</title>
        <authorList>
            <person name="Okada T."/>
            <person name="Watanabe K."/>
        </authorList>
    </citation>
    <scope>NUCLEOTIDE SEQUENCE [LARGE SCALE GENOMIC DNA]</scope>
</reference>
<dbReference type="AlphaFoldDB" id="A0AAV3QCP9"/>
<feature type="transmembrane region" description="Helical" evidence="2">
    <location>
        <begin position="165"/>
        <end position="184"/>
    </location>
</feature>
<keyword evidence="2" id="KW-0472">Membrane</keyword>
<proteinExistence type="predicted"/>
<evidence type="ECO:0000256" key="1">
    <source>
        <dbReference type="SAM" id="MobiDB-lite"/>
    </source>
</evidence>
<evidence type="ECO:0000313" key="4">
    <source>
        <dbReference type="Proteomes" id="UP001454036"/>
    </source>
</evidence>
<feature type="compositionally biased region" description="Basic residues" evidence="1">
    <location>
        <begin position="97"/>
        <end position="110"/>
    </location>
</feature>
<protein>
    <recommendedName>
        <fullName evidence="5">Transmembrane protein</fullName>
    </recommendedName>
</protein>
<dbReference type="Proteomes" id="UP001454036">
    <property type="component" value="Unassembled WGS sequence"/>
</dbReference>
<accession>A0AAV3QCP9</accession>
<dbReference type="PANTHER" id="PTHR34188">
    <property type="entry name" value="OS01G0299500 PROTEIN"/>
    <property type="match status" value="1"/>
</dbReference>
<dbReference type="EMBL" id="BAABME010004301">
    <property type="protein sequence ID" value="GAA0161872.1"/>
    <property type="molecule type" value="Genomic_DNA"/>
</dbReference>
<evidence type="ECO:0000256" key="2">
    <source>
        <dbReference type="SAM" id="Phobius"/>
    </source>
</evidence>
<dbReference type="PANTHER" id="PTHR34188:SF5">
    <property type="entry name" value="OS05G0131900 PROTEIN"/>
    <property type="match status" value="1"/>
</dbReference>
<name>A0AAV3QCP9_LITER</name>
<gene>
    <name evidence="3" type="ORF">LIER_18090</name>
</gene>
<keyword evidence="2" id="KW-1133">Transmembrane helix</keyword>
<evidence type="ECO:0008006" key="5">
    <source>
        <dbReference type="Google" id="ProtNLM"/>
    </source>
</evidence>
<feature type="region of interest" description="Disordered" evidence="1">
    <location>
        <begin position="89"/>
        <end position="121"/>
    </location>
</feature>
<comment type="caution">
    <text evidence="3">The sequence shown here is derived from an EMBL/GenBank/DDBJ whole genome shotgun (WGS) entry which is preliminary data.</text>
</comment>
<sequence length="249" mass="26897">MDHNSQGDGDLVIDIESCRATNEEVGSRAPFSNEKLGRSFSAEVSGGLINVDVSVDCENGMINVTNGSEGSPDKVNVLIKNDLGVKPEDLIASRTRNERRKSNGAKKPPKPPRPPRGYSLDAADHKLIKEITELAMLKRARIERMKALEKMKAAKASSVSNSRGSFVAMFFSVLFFLVIVFHGMSCSNSSTTQFHGSPEAPGSLENLIMVQHQKGFSSNEIYSTASESPNLVEQISGSDHAIKLSKASG</sequence>
<keyword evidence="4" id="KW-1185">Reference proteome</keyword>
<keyword evidence="2" id="KW-0812">Transmembrane</keyword>
<organism evidence="3 4">
    <name type="scientific">Lithospermum erythrorhizon</name>
    <name type="common">Purple gromwell</name>
    <name type="synonym">Lithospermum officinale var. erythrorhizon</name>
    <dbReference type="NCBI Taxonomy" id="34254"/>
    <lineage>
        <taxon>Eukaryota</taxon>
        <taxon>Viridiplantae</taxon>
        <taxon>Streptophyta</taxon>
        <taxon>Embryophyta</taxon>
        <taxon>Tracheophyta</taxon>
        <taxon>Spermatophyta</taxon>
        <taxon>Magnoliopsida</taxon>
        <taxon>eudicotyledons</taxon>
        <taxon>Gunneridae</taxon>
        <taxon>Pentapetalae</taxon>
        <taxon>asterids</taxon>
        <taxon>lamiids</taxon>
        <taxon>Boraginales</taxon>
        <taxon>Boraginaceae</taxon>
        <taxon>Boraginoideae</taxon>
        <taxon>Lithospermeae</taxon>
        <taxon>Lithospermum</taxon>
    </lineage>
</organism>
<evidence type="ECO:0000313" key="3">
    <source>
        <dbReference type="EMBL" id="GAA0161872.1"/>
    </source>
</evidence>